<proteinExistence type="predicted"/>
<dbReference type="Proteomes" id="UP000325313">
    <property type="component" value="Unassembled WGS sequence"/>
</dbReference>
<dbReference type="EMBL" id="VDEP01000069">
    <property type="protein sequence ID" value="KAA1134018.1"/>
    <property type="molecule type" value="Genomic_DNA"/>
</dbReference>
<name>A0A5B0S830_PUCGR</name>
<evidence type="ECO:0000313" key="2">
    <source>
        <dbReference type="Proteomes" id="UP000325313"/>
    </source>
</evidence>
<evidence type="ECO:0000313" key="1">
    <source>
        <dbReference type="EMBL" id="KAA1134018.1"/>
    </source>
</evidence>
<accession>A0A5B0S830</accession>
<dbReference type="AlphaFoldDB" id="A0A5B0S830"/>
<comment type="caution">
    <text evidence="1">The sequence shown here is derived from an EMBL/GenBank/DDBJ whole genome shotgun (WGS) entry which is preliminary data.</text>
</comment>
<sequence length="194" mass="21252">MQSDSGQSSLFTNPSAFDPRAGIRINSNGKLSTTMRLSSTLLYPPVNSPRLALLELECAKLLQTFDNNQQQGQAGMGSPMLSGSSTNAAGLRKPMILSDDALARLQSSLRPISFLALLLNPCSFKPKTTAPPPTLAPLLSLHKRKVLKLLVVVDYYYYSFCFFNKSYKVAATYQDRLAYLHAKLKGTLISELSS</sequence>
<reference evidence="1 2" key="1">
    <citation type="submission" date="2019-05" db="EMBL/GenBank/DDBJ databases">
        <title>Emergence of the Ug99 lineage of the wheat stem rust pathogen through somatic hybridization.</title>
        <authorList>
            <person name="Li F."/>
            <person name="Upadhyaya N.M."/>
            <person name="Sperschneider J."/>
            <person name="Matny O."/>
            <person name="Nguyen-Phuc H."/>
            <person name="Mago R."/>
            <person name="Raley C."/>
            <person name="Miller M.E."/>
            <person name="Silverstein K.A.T."/>
            <person name="Henningsen E."/>
            <person name="Hirsch C.D."/>
            <person name="Visser B."/>
            <person name="Pretorius Z.A."/>
            <person name="Steffenson B.J."/>
            <person name="Schwessinger B."/>
            <person name="Dodds P.N."/>
            <person name="Figueroa M."/>
        </authorList>
    </citation>
    <scope>NUCLEOTIDE SEQUENCE [LARGE SCALE GENOMIC DNA]</scope>
    <source>
        <strain evidence="1 2">Ug99</strain>
    </source>
</reference>
<protein>
    <submittedName>
        <fullName evidence="1">Uncharacterized protein</fullName>
    </submittedName>
</protein>
<organism evidence="1 2">
    <name type="scientific">Puccinia graminis f. sp. tritici</name>
    <dbReference type="NCBI Taxonomy" id="56615"/>
    <lineage>
        <taxon>Eukaryota</taxon>
        <taxon>Fungi</taxon>
        <taxon>Dikarya</taxon>
        <taxon>Basidiomycota</taxon>
        <taxon>Pucciniomycotina</taxon>
        <taxon>Pucciniomycetes</taxon>
        <taxon>Pucciniales</taxon>
        <taxon>Pucciniaceae</taxon>
        <taxon>Puccinia</taxon>
    </lineage>
</organism>
<gene>
    <name evidence="1" type="ORF">PGTUg99_016102</name>
</gene>